<dbReference type="PRINTS" id="PR00689">
    <property type="entry name" value="ACOABINDINGP"/>
</dbReference>
<evidence type="ECO:0000313" key="4">
    <source>
        <dbReference type="EMBL" id="ODV86099.1"/>
    </source>
</evidence>
<dbReference type="EMBL" id="KV453851">
    <property type="protein sequence ID" value="ODV86099.1"/>
    <property type="molecule type" value="Genomic_DNA"/>
</dbReference>
<dbReference type="Gene3D" id="1.20.80.10">
    <property type="match status" value="1"/>
</dbReference>
<evidence type="ECO:0000259" key="3">
    <source>
        <dbReference type="PROSITE" id="PS51228"/>
    </source>
</evidence>
<dbReference type="InterPro" id="IPR035984">
    <property type="entry name" value="Acyl-CoA-binding_sf"/>
</dbReference>
<evidence type="ECO:0000313" key="5">
    <source>
        <dbReference type="Proteomes" id="UP000094801"/>
    </source>
</evidence>
<protein>
    <recommendedName>
        <fullName evidence="3">ACB domain-containing protein</fullName>
    </recommendedName>
</protein>
<evidence type="ECO:0000256" key="1">
    <source>
        <dbReference type="ARBA" id="ARBA00005567"/>
    </source>
</evidence>
<dbReference type="Pfam" id="PF00887">
    <property type="entry name" value="ACBP"/>
    <property type="match status" value="1"/>
</dbReference>
<dbReference type="AlphaFoldDB" id="A0A1E4T2X5"/>
<dbReference type="SUPFAM" id="SSF47027">
    <property type="entry name" value="Acyl-CoA binding protein"/>
    <property type="match status" value="1"/>
</dbReference>
<dbReference type="Proteomes" id="UP000094801">
    <property type="component" value="Unassembled WGS sequence"/>
</dbReference>
<dbReference type="InterPro" id="IPR000582">
    <property type="entry name" value="Acyl-CoA-binding_protein"/>
</dbReference>
<sequence length="86" mass="9888">MVSELFTQKAEAVKNLTKKPTDDEMLQLYGLFKQATIGDNETTKPGVFDFKGKYKWESWDKLKGTSSEEAESEYIKLVDELIAKYN</sequence>
<dbReference type="InterPro" id="IPR022408">
    <property type="entry name" value="Acyl-CoA-binding_prot_CS"/>
</dbReference>
<accession>A0A1E4T2X5</accession>
<evidence type="ECO:0000256" key="2">
    <source>
        <dbReference type="ARBA" id="ARBA00023121"/>
    </source>
</evidence>
<gene>
    <name evidence="4" type="ORF">CANARDRAFT_175824</name>
</gene>
<dbReference type="OrthoDB" id="346910at2759"/>
<proteinExistence type="inferred from homology"/>
<comment type="similarity">
    <text evidence="1">Belongs to the ACBP family.</text>
</comment>
<dbReference type="GO" id="GO:0006631">
    <property type="term" value="P:fatty acid metabolic process"/>
    <property type="evidence" value="ECO:0007669"/>
    <property type="project" value="TreeGrafter"/>
</dbReference>
<dbReference type="PANTHER" id="PTHR23310">
    <property type="entry name" value="ACYL-COA-BINDING PROTEIN, ACBP"/>
    <property type="match status" value="1"/>
</dbReference>
<dbReference type="PANTHER" id="PTHR23310:SF62">
    <property type="entry name" value="ACYL-COA BINDING PROTEIN 1, ISOFORM A"/>
    <property type="match status" value="1"/>
</dbReference>
<keyword evidence="2" id="KW-0446">Lipid-binding</keyword>
<dbReference type="PROSITE" id="PS51228">
    <property type="entry name" value="ACB_2"/>
    <property type="match status" value="1"/>
</dbReference>
<organism evidence="4 5">
    <name type="scientific">[Candida] arabinofermentans NRRL YB-2248</name>
    <dbReference type="NCBI Taxonomy" id="983967"/>
    <lineage>
        <taxon>Eukaryota</taxon>
        <taxon>Fungi</taxon>
        <taxon>Dikarya</taxon>
        <taxon>Ascomycota</taxon>
        <taxon>Saccharomycotina</taxon>
        <taxon>Pichiomycetes</taxon>
        <taxon>Pichiales</taxon>
        <taxon>Pichiaceae</taxon>
        <taxon>Ogataea</taxon>
        <taxon>Ogataea/Candida clade</taxon>
    </lineage>
</organism>
<dbReference type="InterPro" id="IPR014352">
    <property type="entry name" value="FERM/acyl-CoA-bd_prot_sf"/>
</dbReference>
<name>A0A1E4T2X5_9ASCO</name>
<feature type="domain" description="ACB" evidence="3">
    <location>
        <begin position="2"/>
        <end position="86"/>
    </location>
</feature>
<keyword evidence="5" id="KW-1185">Reference proteome</keyword>
<dbReference type="PROSITE" id="PS00880">
    <property type="entry name" value="ACB_1"/>
    <property type="match status" value="1"/>
</dbReference>
<reference evidence="5" key="1">
    <citation type="submission" date="2016-04" db="EMBL/GenBank/DDBJ databases">
        <title>Comparative genomics of biotechnologically important yeasts.</title>
        <authorList>
            <consortium name="DOE Joint Genome Institute"/>
            <person name="Riley R."/>
            <person name="Haridas S."/>
            <person name="Wolfe K.H."/>
            <person name="Lopes M.R."/>
            <person name="Hittinger C.T."/>
            <person name="Goker M."/>
            <person name="Salamov A."/>
            <person name="Wisecaver J."/>
            <person name="Long T.M."/>
            <person name="Aerts A.L."/>
            <person name="Barry K."/>
            <person name="Choi C."/>
            <person name="Clum A."/>
            <person name="Coughlan A.Y."/>
            <person name="Deshpande S."/>
            <person name="Douglass A.P."/>
            <person name="Hanson S.J."/>
            <person name="Klenk H.-P."/>
            <person name="Labutti K."/>
            <person name="Lapidus A."/>
            <person name="Lindquist E."/>
            <person name="Lipzen A."/>
            <person name="Meier-Kolthoff J.P."/>
            <person name="Ohm R.A."/>
            <person name="Otillar R.P."/>
            <person name="Pangilinan J."/>
            <person name="Peng Y."/>
            <person name="Rokas A."/>
            <person name="Rosa C.A."/>
            <person name="Scheuner C."/>
            <person name="Sibirny A.A."/>
            <person name="Slot J.C."/>
            <person name="Stielow J.B."/>
            <person name="Sun H."/>
            <person name="Kurtzman C.P."/>
            <person name="Blackwell M."/>
            <person name="Grigoriev I.V."/>
            <person name="Jeffries T.W."/>
        </authorList>
    </citation>
    <scope>NUCLEOTIDE SEQUENCE [LARGE SCALE GENOMIC DNA]</scope>
    <source>
        <strain evidence="5">NRRL YB-2248</strain>
    </source>
</reference>
<dbReference type="STRING" id="983967.A0A1E4T2X5"/>
<dbReference type="FunFam" id="1.20.80.10:FF:000010">
    <property type="entry name" value="Acyl-CoA-binding domain-containing protein 5"/>
    <property type="match status" value="1"/>
</dbReference>
<dbReference type="GO" id="GO:0000062">
    <property type="term" value="F:fatty-acyl-CoA binding"/>
    <property type="evidence" value="ECO:0007669"/>
    <property type="project" value="InterPro"/>
</dbReference>